<dbReference type="PANTHER" id="PTHR39426">
    <property type="entry name" value="HOMOLOGY TO DEATH-ON-CURING PROTEIN OF PHAGE P1"/>
    <property type="match status" value="1"/>
</dbReference>
<dbReference type="InterPro" id="IPR053737">
    <property type="entry name" value="Type_II_TA_Toxin"/>
</dbReference>
<evidence type="ECO:0000313" key="2">
    <source>
        <dbReference type="EMBL" id="GAA4945226.1"/>
    </source>
</evidence>
<name>A0ABP9GIY5_9ACTN</name>
<feature type="domain" description="Fido" evidence="1">
    <location>
        <begin position="8"/>
        <end position="124"/>
    </location>
</feature>
<dbReference type="RefSeq" id="WP_345673188.1">
    <property type="nucleotide sequence ID" value="NZ_BAABHS010000001.1"/>
</dbReference>
<gene>
    <name evidence="2" type="ORF">GCM10023205_01090</name>
</gene>
<dbReference type="EMBL" id="BAABHS010000001">
    <property type="protein sequence ID" value="GAA4945226.1"/>
    <property type="molecule type" value="Genomic_DNA"/>
</dbReference>
<dbReference type="Gene3D" id="1.20.120.1870">
    <property type="entry name" value="Fic/DOC protein, Fido domain"/>
    <property type="match status" value="1"/>
</dbReference>
<protein>
    <recommendedName>
        <fullName evidence="1">Fido domain-containing protein</fullName>
    </recommendedName>
</protein>
<evidence type="ECO:0000259" key="1">
    <source>
        <dbReference type="PROSITE" id="PS51459"/>
    </source>
</evidence>
<organism evidence="2 3">
    <name type="scientific">Yinghuangia aomiensis</name>
    <dbReference type="NCBI Taxonomy" id="676205"/>
    <lineage>
        <taxon>Bacteria</taxon>
        <taxon>Bacillati</taxon>
        <taxon>Actinomycetota</taxon>
        <taxon>Actinomycetes</taxon>
        <taxon>Kitasatosporales</taxon>
        <taxon>Streptomycetaceae</taxon>
        <taxon>Yinghuangia</taxon>
    </lineage>
</organism>
<reference evidence="3" key="1">
    <citation type="journal article" date="2019" name="Int. J. Syst. Evol. Microbiol.">
        <title>The Global Catalogue of Microorganisms (GCM) 10K type strain sequencing project: providing services to taxonomists for standard genome sequencing and annotation.</title>
        <authorList>
            <consortium name="The Broad Institute Genomics Platform"/>
            <consortium name="The Broad Institute Genome Sequencing Center for Infectious Disease"/>
            <person name="Wu L."/>
            <person name="Ma J."/>
        </authorList>
    </citation>
    <scope>NUCLEOTIDE SEQUENCE [LARGE SCALE GENOMIC DNA]</scope>
    <source>
        <strain evidence="3">JCM 17986</strain>
    </source>
</reference>
<dbReference type="InterPro" id="IPR006440">
    <property type="entry name" value="Doc"/>
</dbReference>
<keyword evidence="3" id="KW-1185">Reference proteome</keyword>
<dbReference type="Proteomes" id="UP001500466">
    <property type="component" value="Unassembled WGS sequence"/>
</dbReference>
<sequence>MTAPVYLLTAADVIAVAEEITGNPGVRDVGLIESAVARPGASAFGQDAYPDLWTKAAALLHSLVANHAFVDGNKRTGLVAAVVFLARNGVDTDRLDEDAAFDLVVGVAKGVLVEVDDIAAALRAALRAEG</sequence>
<dbReference type="Pfam" id="PF02661">
    <property type="entry name" value="Fic"/>
    <property type="match status" value="1"/>
</dbReference>
<dbReference type="NCBIfam" id="TIGR01550">
    <property type="entry name" value="DOC_P1"/>
    <property type="match status" value="1"/>
</dbReference>
<dbReference type="InterPro" id="IPR036597">
    <property type="entry name" value="Fido-like_dom_sf"/>
</dbReference>
<dbReference type="InterPro" id="IPR003812">
    <property type="entry name" value="Fido"/>
</dbReference>
<dbReference type="PROSITE" id="PS51459">
    <property type="entry name" value="FIDO"/>
    <property type="match status" value="1"/>
</dbReference>
<accession>A0ABP9GIY5</accession>
<comment type="caution">
    <text evidence="2">The sequence shown here is derived from an EMBL/GenBank/DDBJ whole genome shotgun (WGS) entry which is preliminary data.</text>
</comment>
<dbReference type="PANTHER" id="PTHR39426:SF1">
    <property type="entry name" value="HOMOLOGY TO DEATH-ON-CURING PROTEIN OF PHAGE P1"/>
    <property type="match status" value="1"/>
</dbReference>
<proteinExistence type="predicted"/>
<evidence type="ECO:0000313" key="3">
    <source>
        <dbReference type="Proteomes" id="UP001500466"/>
    </source>
</evidence>
<dbReference type="SUPFAM" id="SSF140931">
    <property type="entry name" value="Fic-like"/>
    <property type="match status" value="1"/>
</dbReference>